<dbReference type="PRINTS" id="PR00839">
    <property type="entry name" value="V8PROTEASE"/>
</dbReference>
<sequence>MSAVEINNLAYPFDTVVYIESTYPDGSVFTGSGVMVGPNDVLTASHVVYDGLHGGAASTIKVIPGYDPSPLEMPYGAFFASNFQYYVGFDPDNDGILVSGNNGPGLAGSEIDFAVIGLNTAIGDRTGWMGIDPNFSSGIVNITGYPGFYGDNPMNDSGYISADPTDYIYSYGGIEVHPGNSGGPAWHYLSNGFPYVVSVVSTSNWGAELSGSNFNVVENWISANDFLIANADRLLSGTAGADHITSGGGNDTIDALAGDDVVTAGAGNDVVNGGDGNDTIHGGGGTDTINGDNGNDSLYGEIGNDILSGGAGNDYLDGGFGYDQMRGGLGNDMFVFNSGADVAIELAGQGIDTIMSSASLVMPANVENATLTGNGWISLTGTTGSNVLTGNPGNNVLLGGLDNDALIGKLGKDTLTGGGGLDKMVLESLADSGTAFSKRDVVNTFAHGDKIDVSAIDANTSVAGNQAFTFVANFTGVAGQLQWDLTNISSTGVKGYLVQGDVNGDAVADFSLQIYTAPTQHLPGGPSGWTLAAFDFLL</sequence>
<keyword evidence="5" id="KW-0732">Signal</keyword>
<dbReference type="PROSITE" id="PS00330">
    <property type="entry name" value="HEMOLYSIN_CALCIUM"/>
    <property type="match status" value="3"/>
</dbReference>
<dbReference type="Proteomes" id="UP001221546">
    <property type="component" value="Chromosome"/>
</dbReference>
<dbReference type="Gene3D" id="2.40.10.10">
    <property type="entry name" value="Trypsin-like serine proteases"/>
    <property type="match status" value="1"/>
</dbReference>
<evidence type="ECO:0000256" key="3">
    <source>
        <dbReference type="ARBA" id="ARBA00022525"/>
    </source>
</evidence>
<dbReference type="InterPro" id="IPR043504">
    <property type="entry name" value="Peptidase_S1_PA_chymotrypsin"/>
</dbReference>
<dbReference type="EC" id="3.4.21.-" evidence="8"/>
<keyword evidence="3" id="KW-0964">Secreted</keyword>
<proteinExistence type="inferred from homology"/>
<evidence type="ECO:0000256" key="2">
    <source>
        <dbReference type="ARBA" id="ARBA00008764"/>
    </source>
</evidence>
<evidence type="ECO:0000256" key="4">
    <source>
        <dbReference type="ARBA" id="ARBA00022670"/>
    </source>
</evidence>
<dbReference type="Pfam" id="PF00353">
    <property type="entry name" value="HemolysinCabind"/>
    <property type="match status" value="3"/>
</dbReference>
<keyword evidence="10" id="KW-1185">Reference proteome</keyword>
<dbReference type="InterPro" id="IPR050557">
    <property type="entry name" value="RTX_toxin/Mannuronan_C5-epim"/>
</dbReference>
<comment type="similarity">
    <text evidence="2 8">Belongs to the peptidase S1B family.</text>
</comment>
<name>A0ABY8JQY2_9BRAD</name>
<dbReference type="InterPro" id="IPR011049">
    <property type="entry name" value="Serralysin-like_metalloprot_C"/>
</dbReference>
<protein>
    <recommendedName>
        <fullName evidence="8">Serine protease</fullName>
        <ecNumber evidence="8">3.4.21.-</ecNumber>
    </recommendedName>
</protein>
<dbReference type="Gene3D" id="2.150.10.10">
    <property type="entry name" value="Serralysin-like metalloprotease, C-terminal"/>
    <property type="match status" value="3"/>
</dbReference>
<dbReference type="PRINTS" id="PR00313">
    <property type="entry name" value="CABNDNGRPT"/>
</dbReference>
<evidence type="ECO:0000313" key="9">
    <source>
        <dbReference type="EMBL" id="WFU66866.1"/>
    </source>
</evidence>
<dbReference type="PANTHER" id="PTHR38340">
    <property type="entry name" value="S-LAYER PROTEIN"/>
    <property type="match status" value="1"/>
</dbReference>
<keyword evidence="7 8" id="KW-0720">Serine protease</keyword>
<evidence type="ECO:0000256" key="5">
    <source>
        <dbReference type="ARBA" id="ARBA00022729"/>
    </source>
</evidence>
<accession>A0ABY8JQY2</accession>
<dbReference type="SUPFAM" id="SSF50494">
    <property type="entry name" value="Trypsin-like serine proteases"/>
    <property type="match status" value="1"/>
</dbReference>
<dbReference type="PANTHER" id="PTHR38340:SF1">
    <property type="entry name" value="S-LAYER PROTEIN"/>
    <property type="match status" value="1"/>
</dbReference>
<keyword evidence="6 8" id="KW-0378">Hydrolase</keyword>
<dbReference type="InterPro" id="IPR018511">
    <property type="entry name" value="Hemolysin-typ_Ca-bd_CS"/>
</dbReference>
<evidence type="ECO:0000256" key="1">
    <source>
        <dbReference type="ARBA" id="ARBA00004613"/>
    </source>
</evidence>
<dbReference type="InterPro" id="IPR008256">
    <property type="entry name" value="Peptidase_S1B"/>
</dbReference>
<evidence type="ECO:0000256" key="7">
    <source>
        <dbReference type="ARBA" id="ARBA00022825"/>
    </source>
</evidence>
<keyword evidence="4 8" id="KW-0645">Protease</keyword>
<comment type="subcellular location">
    <subcellularLocation>
        <location evidence="1">Secreted</location>
    </subcellularLocation>
</comment>
<evidence type="ECO:0000256" key="6">
    <source>
        <dbReference type="ARBA" id="ARBA00022801"/>
    </source>
</evidence>
<reference evidence="9 10" key="1">
    <citation type="submission" date="2023-04" db="EMBL/GenBank/DDBJ databases">
        <title>Australian commercial rhizobial inoculants.</title>
        <authorList>
            <person name="Kohlmeier M.G."/>
            <person name="O'Hara G.W."/>
            <person name="Colombi E."/>
            <person name="Ramsay J.P."/>
            <person name="Terpolilli J."/>
        </authorList>
    </citation>
    <scope>NUCLEOTIDE SEQUENCE [LARGE SCALE GENOMIC DNA]</scope>
    <source>
        <strain evidence="9 10">CB627</strain>
    </source>
</reference>
<evidence type="ECO:0000256" key="8">
    <source>
        <dbReference type="RuleBase" id="RU004296"/>
    </source>
</evidence>
<gene>
    <name evidence="9" type="ORF">QA636_15825</name>
</gene>
<evidence type="ECO:0000313" key="10">
    <source>
        <dbReference type="Proteomes" id="UP001221546"/>
    </source>
</evidence>
<dbReference type="EMBL" id="CP121646">
    <property type="protein sequence ID" value="WFU66866.1"/>
    <property type="molecule type" value="Genomic_DNA"/>
</dbReference>
<dbReference type="SUPFAM" id="SSF51120">
    <property type="entry name" value="beta-Roll"/>
    <property type="match status" value="2"/>
</dbReference>
<dbReference type="InterPro" id="IPR009003">
    <property type="entry name" value="Peptidase_S1_PA"/>
</dbReference>
<dbReference type="RefSeq" id="WP_141343271.1">
    <property type="nucleotide sequence ID" value="NZ_CP121646.1"/>
</dbReference>
<organism evidence="9 10">
    <name type="scientific">Bradyrhizobium brasilense</name>
    <dbReference type="NCBI Taxonomy" id="1419277"/>
    <lineage>
        <taxon>Bacteria</taxon>
        <taxon>Pseudomonadati</taxon>
        <taxon>Pseudomonadota</taxon>
        <taxon>Alphaproteobacteria</taxon>
        <taxon>Hyphomicrobiales</taxon>
        <taxon>Nitrobacteraceae</taxon>
        <taxon>Bradyrhizobium</taxon>
    </lineage>
</organism>
<dbReference type="InterPro" id="IPR001343">
    <property type="entry name" value="Hemolysn_Ca-bd"/>
</dbReference>